<reference evidence="1 2" key="1">
    <citation type="journal article" date="2019" name="Emerg. Microbes Infect.">
        <title>Comprehensive subspecies identification of 175 nontuberculous mycobacteria species based on 7547 genomic profiles.</title>
        <authorList>
            <person name="Matsumoto Y."/>
            <person name="Kinjo T."/>
            <person name="Motooka D."/>
            <person name="Nabeya D."/>
            <person name="Jung N."/>
            <person name="Uechi K."/>
            <person name="Horii T."/>
            <person name="Iida T."/>
            <person name="Fujita J."/>
            <person name="Nakamura S."/>
        </authorList>
    </citation>
    <scope>NUCLEOTIDE SEQUENCE [LARGE SCALE GENOMIC DNA]</scope>
    <source>
        <strain evidence="1 2">JCM 6399</strain>
        <plasmid evidence="1">pJCM6399</plasmid>
    </source>
</reference>
<accession>A0A9W4B9R8</accession>
<protein>
    <submittedName>
        <fullName evidence="1">Uncharacterized protein</fullName>
    </submittedName>
</protein>
<name>A0A9W4B9R8_9MYCO</name>
<gene>
    <name evidence="1" type="ORF">MGALJ_61860</name>
</gene>
<dbReference type="KEGG" id="mgau:MGALJ_61860"/>
<geneLocation type="plasmid" evidence="1 2">
    <name>pJCM6399</name>
</geneLocation>
<evidence type="ECO:0000313" key="2">
    <source>
        <dbReference type="Proteomes" id="UP000465785"/>
    </source>
</evidence>
<dbReference type="AlphaFoldDB" id="A0A9W4B9R8"/>
<dbReference type="RefSeq" id="WP_163738640.1">
    <property type="nucleotide sequence ID" value="NZ_AP022602.1"/>
</dbReference>
<sequence length="99" mass="10618">MTVLWSLAMIIDGRVDTIIDTAEGHENAVTAVLAATLDAMHDARIDELPQAPRYELRADGDLVALIRTGTDEAGRADHAEAAALIQRIEAARSLSVSPR</sequence>
<keyword evidence="2" id="KW-1185">Reference proteome</keyword>
<dbReference type="Proteomes" id="UP000465785">
    <property type="component" value="Plasmid pJCM6399"/>
</dbReference>
<dbReference type="EMBL" id="AP022602">
    <property type="protein sequence ID" value="BBY96517.1"/>
    <property type="molecule type" value="Genomic_DNA"/>
</dbReference>
<evidence type="ECO:0000313" key="1">
    <source>
        <dbReference type="EMBL" id="BBY96517.1"/>
    </source>
</evidence>
<organism evidence="1 2">
    <name type="scientific">Mycobacterium gallinarum</name>
    <dbReference type="NCBI Taxonomy" id="39689"/>
    <lineage>
        <taxon>Bacteria</taxon>
        <taxon>Bacillati</taxon>
        <taxon>Actinomycetota</taxon>
        <taxon>Actinomycetes</taxon>
        <taxon>Mycobacteriales</taxon>
        <taxon>Mycobacteriaceae</taxon>
        <taxon>Mycobacterium</taxon>
    </lineage>
</organism>
<proteinExistence type="predicted"/>
<keyword evidence="1" id="KW-0614">Plasmid</keyword>